<evidence type="ECO:0000256" key="1">
    <source>
        <dbReference type="ARBA" id="ARBA00005354"/>
    </source>
</evidence>
<dbReference type="InterPro" id="IPR000719">
    <property type="entry name" value="Prot_kinase_dom"/>
</dbReference>
<dbReference type="InterPro" id="IPR050205">
    <property type="entry name" value="CDPK_Ser/Thr_kinases"/>
</dbReference>
<feature type="domain" description="EF-hand" evidence="14">
    <location>
        <begin position="568"/>
        <end position="603"/>
    </location>
</feature>
<dbReference type="PANTHER" id="PTHR24349">
    <property type="entry name" value="SERINE/THREONINE-PROTEIN KINASE"/>
    <property type="match status" value="1"/>
</dbReference>
<comment type="catalytic activity">
    <reaction evidence="12">
        <text>L-seryl-[protein] + ATP = O-phospho-L-seryl-[protein] + ADP + H(+)</text>
        <dbReference type="Rhea" id="RHEA:17989"/>
        <dbReference type="Rhea" id="RHEA-COMP:9863"/>
        <dbReference type="Rhea" id="RHEA-COMP:11604"/>
        <dbReference type="ChEBI" id="CHEBI:15378"/>
        <dbReference type="ChEBI" id="CHEBI:29999"/>
        <dbReference type="ChEBI" id="CHEBI:30616"/>
        <dbReference type="ChEBI" id="CHEBI:83421"/>
        <dbReference type="ChEBI" id="CHEBI:456216"/>
        <dbReference type="EC" id="2.7.11.1"/>
    </reaction>
</comment>
<dbReference type="Gene3D" id="3.30.200.20">
    <property type="entry name" value="Phosphorylase Kinase, domain 1"/>
    <property type="match status" value="1"/>
</dbReference>
<dbReference type="CDD" id="cd00051">
    <property type="entry name" value="EFh"/>
    <property type="match status" value="1"/>
</dbReference>
<evidence type="ECO:0000256" key="8">
    <source>
        <dbReference type="ARBA" id="ARBA00022777"/>
    </source>
</evidence>
<keyword evidence="4" id="KW-0597">Phosphoprotein</keyword>
<dbReference type="GO" id="GO:0005524">
    <property type="term" value="F:ATP binding"/>
    <property type="evidence" value="ECO:0007669"/>
    <property type="project" value="UniProtKB-KW"/>
</dbReference>
<feature type="domain" description="EF-hand" evidence="14">
    <location>
        <begin position="268"/>
        <end position="303"/>
    </location>
</feature>
<dbReference type="GO" id="GO:0005509">
    <property type="term" value="F:calcium ion binding"/>
    <property type="evidence" value="ECO:0007669"/>
    <property type="project" value="InterPro"/>
</dbReference>
<dbReference type="PROSITE" id="PS00108">
    <property type="entry name" value="PROTEIN_KINASE_ST"/>
    <property type="match status" value="1"/>
</dbReference>
<feature type="domain" description="Protein kinase" evidence="13">
    <location>
        <begin position="31"/>
        <end position="452"/>
    </location>
</feature>
<dbReference type="PROSITE" id="PS50222">
    <property type="entry name" value="EF_HAND_2"/>
    <property type="match status" value="5"/>
</dbReference>
<dbReference type="PROSITE" id="PS00018">
    <property type="entry name" value="EF_HAND_1"/>
    <property type="match status" value="4"/>
</dbReference>
<feature type="domain" description="EF-hand" evidence="14">
    <location>
        <begin position="604"/>
        <end position="619"/>
    </location>
</feature>
<dbReference type="InterPro" id="IPR008271">
    <property type="entry name" value="Ser/Thr_kinase_AS"/>
</dbReference>
<evidence type="ECO:0000256" key="11">
    <source>
        <dbReference type="ARBA" id="ARBA00047899"/>
    </source>
</evidence>
<keyword evidence="3" id="KW-0723">Serine/threonine-protein kinase</keyword>
<feature type="domain" description="EF-hand" evidence="14">
    <location>
        <begin position="532"/>
        <end position="567"/>
    </location>
</feature>
<organism evidence="15">
    <name type="scientific">Brassica cretica</name>
    <name type="common">Mustard</name>
    <dbReference type="NCBI Taxonomy" id="69181"/>
    <lineage>
        <taxon>Eukaryota</taxon>
        <taxon>Viridiplantae</taxon>
        <taxon>Streptophyta</taxon>
        <taxon>Embryophyta</taxon>
        <taxon>Tracheophyta</taxon>
        <taxon>Spermatophyta</taxon>
        <taxon>Magnoliopsida</taxon>
        <taxon>eudicotyledons</taxon>
        <taxon>Gunneridae</taxon>
        <taxon>Pentapetalae</taxon>
        <taxon>rosids</taxon>
        <taxon>malvids</taxon>
        <taxon>Brassicales</taxon>
        <taxon>Brassicaceae</taxon>
        <taxon>Brassiceae</taxon>
        <taxon>Brassica</taxon>
    </lineage>
</organism>
<evidence type="ECO:0000256" key="7">
    <source>
        <dbReference type="ARBA" id="ARBA00022741"/>
    </source>
</evidence>
<evidence type="ECO:0000256" key="4">
    <source>
        <dbReference type="ARBA" id="ARBA00022553"/>
    </source>
</evidence>
<dbReference type="SUPFAM" id="SSF56112">
    <property type="entry name" value="Protein kinase-like (PK-like)"/>
    <property type="match status" value="2"/>
</dbReference>
<dbReference type="AlphaFoldDB" id="A0A8S9LCH1"/>
<dbReference type="Gene3D" id="1.10.510.10">
    <property type="entry name" value="Transferase(Phosphotransferase) domain 1"/>
    <property type="match status" value="2"/>
</dbReference>
<dbReference type="InterPro" id="IPR002048">
    <property type="entry name" value="EF_hand_dom"/>
</dbReference>
<dbReference type="SMART" id="SM00220">
    <property type="entry name" value="S_TKc"/>
    <property type="match status" value="1"/>
</dbReference>
<protein>
    <recommendedName>
        <fullName evidence="2">non-specific serine/threonine protein kinase</fullName>
        <ecNumber evidence="2">2.7.11.1</ecNumber>
    </recommendedName>
</protein>
<name>A0A8S9LCH1_BRACR</name>
<dbReference type="SUPFAM" id="SSF47473">
    <property type="entry name" value="EF-hand"/>
    <property type="match status" value="2"/>
</dbReference>
<evidence type="ECO:0000256" key="12">
    <source>
        <dbReference type="ARBA" id="ARBA00048679"/>
    </source>
</evidence>
<evidence type="ECO:0000256" key="5">
    <source>
        <dbReference type="ARBA" id="ARBA00022679"/>
    </source>
</evidence>
<dbReference type="Pfam" id="PF13202">
    <property type="entry name" value="EF-hand_5"/>
    <property type="match status" value="1"/>
</dbReference>
<evidence type="ECO:0000256" key="2">
    <source>
        <dbReference type="ARBA" id="ARBA00012513"/>
    </source>
</evidence>
<dbReference type="FunFam" id="1.10.238.10:FF:000003">
    <property type="entry name" value="Calmodulin A"/>
    <property type="match status" value="1"/>
</dbReference>
<dbReference type="Pfam" id="PF00069">
    <property type="entry name" value="Pkinase"/>
    <property type="match status" value="2"/>
</dbReference>
<evidence type="ECO:0000256" key="10">
    <source>
        <dbReference type="ARBA" id="ARBA00022840"/>
    </source>
</evidence>
<keyword evidence="9" id="KW-0106">Calcium</keyword>
<gene>
    <name evidence="15" type="ORF">F2Q70_00025340</name>
</gene>
<dbReference type="EMBL" id="QGKY02000094">
    <property type="protein sequence ID" value="KAF2603068.1"/>
    <property type="molecule type" value="Genomic_DNA"/>
</dbReference>
<dbReference type="EC" id="2.7.11.1" evidence="2"/>
<keyword evidence="6" id="KW-0677">Repeat</keyword>
<reference evidence="15" key="1">
    <citation type="submission" date="2019-12" db="EMBL/GenBank/DDBJ databases">
        <title>Genome sequencing and annotation of Brassica cretica.</title>
        <authorList>
            <person name="Studholme D.J."/>
            <person name="Sarris P.F."/>
        </authorList>
    </citation>
    <scope>NUCLEOTIDE SEQUENCE</scope>
    <source>
        <strain evidence="15">PFS-102/07</strain>
        <tissue evidence="15">Leaf</tissue>
    </source>
</reference>
<evidence type="ECO:0000259" key="14">
    <source>
        <dbReference type="PROSITE" id="PS50222"/>
    </source>
</evidence>
<comment type="catalytic activity">
    <reaction evidence="11">
        <text>L-threonyl-[protein] + ATP = O-phospho-L-threonyl-[protein] + ADP + H(+)</text>
        <dbReference type="Rhea" id="RHEA:46608"/>
        <dbReference type="Rhea" id="RHEA-COMP:11060"/>
        <dbReference type="Rhea" id="RHEA-COMP:11605"/>
        <dbReference type="ChEBI" id="CHEBI:15378"/>
        <dbReference type="ChEBI" id="CHEBI:30013"/>
        <dbReference type="ChEBI" id="CHEBI:30616"/>
        <dbReference type="ChEBI" id="CHEBI:61977"/>
        <dbReference type="ChEBI" id="CHEBI:456216"/>
        <dbReference type="EC" id="2.7.11.1"/>
    </reaction>
</comment>
<evidence type="ECO:0000259" key="13">
    <source>
        <dbReference type="PROSITE" id="PS50011"/>
    </source>
</evidence>
<dbReference type="InterPro" id="IPR011992">
    <property type="entry name" value="EF-hand-dom_pair"/>
</dbReference>
<dbReference type="GO" id="GO:0004674">
    <property type="term" value="F:protein serine/threonine kinase activity"/>
    <property type="evidence" value="ECO:0007669"/>
    <property type="project" value="UniProtKB-KW"/>
</dbReference>
<dbReference type="Gene3D" id="1.10.238.10">
    <property type="entry name" value="EF-hand"/>
    <property type="match status" value="3"/>
</dbReference>
<keyword evidence="10" id="KW-0067">ATP-binding</keyword>
<dbReference type="PROSITE" id="PS50011">
    <property type="entry name" value="PROTEIN_KINASE_DOM"/>
    <property type="match status" value="1"/>
</dbReference>
<dbReference type="Pfam" id="PF13499">
    <property type="entry name" value="EF-hand_7"/>
    <property type="match status" value="2"/>
</dbReference>
<dbReference type="InterPro" id="IPR018247">
    <property type="entry name" value="EF_Hand_1_Ca_BS"/>
</dbReference>
<keyword evidence="8" id="KW-0418">Kinase</keyword>
<evidence type="ECO:0000256" key="3">
    <source>
        <dbReference type="ARBA" id="ARBA00022527"/>
    </source>
</evidence>
<keyword evidence="5" id="KW-0808">Transferase</keyword>
<dbReference type="InterPro" id="IPR011009">
    <property type="entry name" value="Kinase-like_dom_sf"/>
</dbReference>
<comment type="similarity">
    <text evidence="1">Belongs to the protein kinase superfamily. CAMK Ser/Thr protein kinase family. CaMK subfamily.</text>
</comment>
<comment type="caution">
    <text evidence="15">The sequence shown here is derived from an EMBL/GenBank/DDBJ whole genome shotgun (WGS) entry which is preliminary data.</text>
</comment>
<dbReference type="SMART" id="SM00054">
    <property type="entry name" value="EFh"/>
    <property type="match status" value="5"/>
</dbReference>
<keyword evidence="7" id="KW-0547">Nucleotide-binding</keyword>
<accession>A0A8S9LCH1</accession>
<evidence type="ECO:0000256" key="9">
    <source>
        <dbReference type="ARBA" id="ARBA00022837"/>
    </source>
</evidence>
<evidence type="ECO:0000313" key="15">
    <source>
        <dbReference type="EMBL" id="KAF2603068.1"/>
    </source>
</evidence>
<evidence type="ECO:0000256" key="6">
    <source>
        <dbReference type="ARBA" id="ARBA00022737"/>
    </source>
</evidence>
<sequence>MGCSWSKNQPLSDGELQNILGKPLEDIKKLYSFGKELGKGNLGTTYMCEELLTGGSYACKSIPKGKLKSEEDKEAVKKEIEIMFRLSRQHNIVSIKSVYEDRECIHVVMELCGGGELSSRIEAHSYYSEKDSAGILKSIANALQTCHSMGVIHRDVKPENFLFSSEVENTVLKAIGFGSSVYIKQDLVKKMLTKDPKSRISASNVLGNQSSRGFVEHSWIKIQAPYKPIDNVLVLRMKRFGAMNKLKKLALNVKLPSHCYRRGSRKELIKDVKDRVFKSMDTDGSGSITYGELRNGLNAPRSHPNLSLINFVQADVDGNGRLDLYEYISATTETNVLVTDENLHKAFQFFDKDETELNGKVERKYYLAPEVLQGKSYGKEIDIWSAGVILYLLLSGKHPFETESEIRRGSLDLESKPWPCVSENAKDLVKKMLTKDPNSRISASNVLEHSWIKIQAPYKPIDNVLVLRMKRFGAMNKLKKLALYVIVEGLEDELIKDDKDRDFKKMDTDGSGSITYGELRNGLNAPRSHPNLSLSEAKQLMEAADVDGNGRMDLYEYISATTETSVLLTDENLHKAFQYFDKDGSGYITKNNLKHVVGDEANAKDIISEVDTDNDGRID</sequence>
<feature type="domain" description="EF-hand" evidence="14">
    <location>
        <begin position="494"/>
        <end position="529"/>
    </location>
</feature>
<proteinExistence type="inferred from homology"/>